<dbReference type="Proteomes" id="UP000036499">
    <property type="component" value="Unassembled WGS sequence"/>
</dbReference>
<evidence type="ECO:0000259" key="1">
    <source>
        <dbReference type="Pfam" id="PF01844"/>
    </source>
</evidence>
<dbReference type="CDD" id="cd00085">
    <property type="entry name" value="HNHc"/>
    <property type="match status" value="1"/>
</dbReference>
<organism evidence="2 4">
    <name type="scientific">Mycolicibacterium senegalense</name>
    <dbReference type="NCBI Taxonomy" id="1796"/>
    <lineage>
        <taxon>Bacteria</taxon>
        <taxon>Bacillati</taxon>
        <taxon>Actinomycetota</taxon>
        <taxon>Actinomycetes</taxon>
        <taxon>Mycobacteriales</taxon>
        <taxon>Mycobacteriaceae</taxon>
        <taxon>Mycolicibacterium</taxon>
    </lineage>
</organism>
<feature type="domain" description="HNH" evidence="1">
    <location>
        <begin position="20"/>
        <end position="54"/>
    </location>
</feature>
<evidence type="ECO:0000313" key="3">
    <source>
        <dbReference type="EMBL" id="KLO54151.1"/>
    </source>
</evidence>
<dbReference type="Gene3D" id="1.10.30.50">
    <property type="match status" value="1"/>
</dbReference>
<proteinExistence type="predicted"/>
<dbReference type="InterPro" id="IPR002711">
    <property type="entry name" value="HNH"/>
</dbReference>
<name>A0ABR5G1K4_9MYCO</name>
<evidence type="ECO:0000313" key="4">
    <source>
        <dbReference type="Proteomes" id="UP000036499"/>
    </source>
</evidence>
<accession>A0ABR5G1K4</accession>
<dbReference type="InterPro" id="IPR003615">
    <property type="entry name" value="HNH_nuc"/>
</dbReference>
<sequence>MTQVSPSVRRDLHERAMHCCEVCGKHGATNAHHRVNASQGGRGTLANLMLVCGSGTTGCHGRITVHPNWAKANGYSVRPGDEPSCVPVLRWSRYLGAHEPVLLDDEGNVEWTDEEVGKPCQSARL</sequence>
<evidence type="ECO:0000313" key="2">
    <source>
        <dbReference type="EMBL" id="KLO54083.1"/>
    </source>
</evidence>
<gene>
    <name evidence="2" type="ORF">ABW05_24055</name>
    <name evidence="3" type="ORF">ABW05_24490</name>
</gene>
<dbReference type="EMBL" id="LDPU01000001">
    <property type="protein sequence ID" value="KLO54083.1"/>
    <property type="molecule type" value="Genomic_DNA"/>
</dbReference>
<protein>
    <recommendedName>
        <fullName evidence="1">HNH domain-containing protein</fullName>
    </recommendedName>
</protein>
<dbReference type="EMBL" id="LDPU01000001">
    <property type="protein sequence ID" value="KLO54151.1"/>
    <property type="molecule type" value="Genomic_DNA"/>
</dbReference>
<comment type="caution">
    <text evidence="2">The sequence shown here is derived from an EMBL/GenBank/DDBJ whole genome shotgun (WGS) entry which is preliminary data.</text>
</comment>
<dbReference type="Pfam" id="PF01844">
    <property type="entry name" value="HNH"/>
    <property type="match status" value="1"/>
</dbReference>
<keyword evidence="4" id="KW-1185">Reference proteome</keyword>
<reference evidence="2 4" key="1">
    <citation type="submission" date="2015-05" db="EMBL/GenBank/DDBJ databases">
        <title>Genome sequence of Mycobacterium senegalense.</title>
        <authorList>
            <person name="Greninger A.L."/>
            <person name="Miller S."/>
        </authorList>
    </citation>
    <scope>NUCLEOTIDE SEQUENCE [LARGE SCALE GENOMIC DNA]</scope>
    <source>
        <strain evidence="2 4">CK2</strain>
    </source>
</reference>